<keyword evidence="3" id="KW-1185">Reference proteome</keyword>
<feature type="compositionally biased region" description="Polar residues" evidence="1">
    <location>
        <begin position="53"/>
        <end position="67"/>
    </location>
</feature>
<feature type="compositionally biased region" description="Polar residues" evidence="1">
    <location>
        <begin position="211"/>
        <end position="222"/>
    </location>
</feature>
<proteinExistence type="predicted"/>
<dbReference type="Proteomes" id="UP001154282">
    <property type="component" value="Unassembled WGS sequence"/>
</dbReference>
<evidence type="ECO:0000256" key="1">
    <source>
        <dbReference type="SAM" id="MobiDB-lite"/>
    </source>
</evidence>
<evidence type="ECO:0000313" key="2">
    <source>
        <dbReference type="EMBL" id="CAI0559311.1"/>
    </source>
</evidence>
<feature type="region of interest" description="Disordered" evidence="1">
    <location>
        <begin position="1"/>
        <end position="232"/>
    </location>
</feature>
<comment type="caution">
    <text evidence="2">The sequence shown here is derived from an EMBL/GenBank/DDBJ whole genome shotgun (WGS) entry which is preliminary data.</text>
</comment>
<feature type="compositionally biased region" description="Basic residues" evidence="1">
    <location>
        <begin position="1"/>
        <end position="12"/>
    </location>
</feature>
<dbReference type="AlphaFoldDB" id="A0AAV0RQE2"/>
<gene>
    <name evidence="2" type="ORF">LITE_LOCUS49150</name>
</gene>
<feature type="compositionally biased region" description="Basic and acidic residues" evidence="1">
    <location>
        <begin position="115"/>
        <end position="137"/>
    </location>
</feature>
<reference evidence="2" key="1">
    <citation type="submission" date="2022-08" db="EMBL/GenBank/DDBJ databases">
        <authorList>
            <person name="Gutierrez-Valencia J."/>
        </authorList>
    </citation>
    <scope>NUCLEOTIDE SEQUENCE</scope>
</reference>
<sequence>MIAKRRDRRPYPKKTQVDGSRETSSSQRPPQAQVVGFRFAALMEEEEEEEGTDNQPVNRHSSSQDTQATRKPDPPPQRQVWREKTTTHAAPKEISTNTVSCHSPEIQLDAAMQNHAHDVTRTEPKESRDSGKDKNNIEEMSNSLQCVTREEMSSRSNVLPSPMEVSDQPQWPAKPPEPPSDNGQKHSLSPPVGVKQSMNAVDVLPPVDQAKASSRVESTNGGSLAVMSQPAL</sequence>
<protein>
    <submittedName>
        <fullName evidence="2">Uncharacterized protein</fullName>
    </submittedName>
</protein>
<name>A0AAV0RQE2_9ROSI</name>
<evidence type="ECO:0000313" key="3">
    <source>
        <dbReference type="Proteomes" id="UP001154282"/>
    </source>
</evidence>
<organism evidence="2 3">
    <name type="scientific">Linum tenue</name>
    <dbReference type="NCBI Taxonomy" id="586396"/>
    <lineage>
        <taxon>Eukaryota</taxon>
        <taxon>Viridiplantae</taxon>
        <taxon>Streptophyta</taxon>
        <taxon>Embryophyta</taxon>
        <taxon>Tracheophyta</taxon>
        <taxon>Spermatophyta</taxon>
        <taxon>Magnoliopsida</taxon>
        <taxon>eudicotyledons</taxon>
        <taxon>Gunneridae</taxon>
        <taxon>Pentapetalae</taxon>
        <taxon>rosids</taxon>
        <taxon>fabids</taxon>
        <taxon>Malpighiales</taxon>
        <taxon>Linaceae</taxon>
        <taxon>Linum</taxon>
    </lineage>
</organism>
<accession>A0AAV0RQE2</accession>
<dbReference type="EMBL" id="CAMGYJ010000011">
    <property type="protein sequence ID" value="CAI0559311.1"/>
    <property type="molecule type" value="Genomic_DNA"/>
</dbReference>
<feature type="compositionally biased region" description="Acidic residues" evidence="1">
    <location>
        <begin position="43"/>
        <end position="52"/>
    </location>
</feature>